<dbReference type="InterPro" id="IPR011989">
    <property type="entry name" value="ARM-like"/>
</dbReference>
<sequence length="142" mass="15109">MDGELRRAAVEALGALARSADYRDRADAGHALAAFAELPEAHGPLLELVLDPDDTYATRVTAGALLRRGDRLGLTAVASALAVADPNHGDWIQTAVQDVFGVFSDERDDAIRLCGELTQDPDARVARGARELRDLLAGIHPS</sequence>
<keyword evidence="2" id="KW-1185">Reference proteome</keyword>
<gene>
    <name evidence="1" type="ORF">GCM10010521_19770</name>
</gene>
<name>A0ABP6N2A6_9ACTN</name>
<evidence type="ECO:0000313" key="2">
    <source>
        <dbReference type="Proteomes" id="UP001500893"/>
    </source>
</evidence>
<dbReference type="SUPFAM" id="SSF48371">
    <property type="entry name" value="ARM repeat"/>
    <property type="match status" value="1"/>
</dbReference>
<protein>
    <recommendedName>
        <fullName evidence="3">HEAT repeat domain-containing protein</fullName>
    </recommendedName>
</protein>
<reference evidence="2" key="1">
    <citation type="journal article" date="2019" name="Int. J. Syst. Evol. Microbiol.">
        <title>The Global Catalogue of Microorganisms (GCM) 10K type strain sequencing project: providing services to taxonomists for standard genome sequencing and annotation.</title>
        <authorList>
            <consortium name="The Broad Institute Genomics Platform"/>
            <consortium name="The Broad Institute Genome Sequencing Center for Infectious Disease"/>
            <person name="Wu L."/>
            <person name="Ma J."/>
        </authorList>
    </citation>
    <scope>NUCLEOTIDE SEQUENCE [LARGE SCALE GENOMIC DNA]</scope>
    <source>
        <strain evidence="2">JCM 11574</strain>
    </source>
</reference>
<organism evidence="1 2">
    <name type="scientific">Streptomyces rameus</name>
    <dbReference type="NCBI Taxonomy" id="68261"/>
    <lineage>
        <taxon>Bacteria</taxon>
        <taxon>Bacillati</taxon>
        <taxon>Actinomycetota</taxon>
        <taxon>Actinomycetes</taxon>
        <taxon>Kitasatosporales</taxon>
        <taxon>Streptomycetaceae</taxon>
        <taxon>Streptomyces</taxon>
    </lineage>
</organism>
<proteinExistence type="predicted"/>
<evidence type="ECO:0008006" key="3">
    <source>
        <dbReference type="Google" id="ProtNLM"/>
    </source>
</evidence>
<dbReference type="Proteomes" id="UP001500893">
    <property type="component" value="Unassembled WGS sequence"/>
</dbReference>
<dbReference type="Gene3D" id="1.25.10.10">
    <property type="entry name" value="Leucine-rich Repeat Variant"/>
    <property type="match status" value="1"/>
</dbReference>
<dbReference type="EMBL" id="BAAAVM010000024">
    <property type="protein sequence ID" value="GAA3134028.1"/>
    <property type="molecule type" value="Genomic_DNA"/>
</dbReference>
<accession>A0ABP6N2A6</accession>
<evidence type="ECO:0000313" key="1">
    <source>
        <dbReference type="EMBL" id="GAA3134028.1"/>
    </source>
</evidence>
<dbReference type="RefSeq" id="WP_345048843.1">
    <property type="nucleotide sequence ID" value="NZ_BAAAVM010000024.1"/>
</dbReference>
<dbReference type="InterPro" id="IPR016024">
    <property type="entry name" value="ARM-type_fold"/>
</dbReference>
<comment type="caution">
    <text evidence="1">The sequence shown here is derived from an EMBL/GenBank/DDBJ whole genome shotgun (WGS) entry which is preliminary data.</text>
</comment>